<dbReference type="PROSITE" id="PS50082">
    <property type="entry name" value="WD_REPEATS_2"/>
    <property type="match status" value="6"/>
</dbReference>
<dbReference type="PANTHER" id="PTHR44019:SF8">
    <property type="entry name" value="POC1 CENTRIOLAR PROTEIN HOMOLOG"/>
    <property type="match status" value="1"/>
</dbReference>
<feature type="region of interest" description="Disordered" evidence="4">
    <location>
        <begin position="310"/>
        <end position="342"/>
    </location>
</feature>
<comment type="caution">
    <text evidence="5">The sequence shown here is derived from an EMBL/GenBank/DDBJ whole genome shotgun (WGS) entry which is preliminary data.</text>
</comment>
<reference evidence="5 6" key="1">
    <citation type="submission" date="2020-04" db="EMBL/GenBank/DDBJ databases">
        <authorList>
            <person name="Alioto T."/>
            <person name="Alioto T."/>
            <person name="Gomez Garrido J."/>
        </authorList>
    </citation>
    <scope>NUCLEOTIDE SEQUENCE [LARGE SCALE GENOMIC DNA]</scope>
</reference>
<dbReference type="InterPro" id="IPR015943">
    <property type="entry name" value="WD40/YVTN_repeat-like_dom_sf"/>
</dbReference>
<dbReference type="PROSITE" id="PS00678">
    <property type="entry name" value="WD_REPEATS_1"/>
    <property type="match status" value="1"/>
</dbReference>
<organism evidence="5 6">
    <name type="scientific">Cloeon dipterum</name>
    <dbReference type="NCBI Taxonomy" id="197152"/>
    <lineage>
        <taxon>Eukaryota</taxon>
        <taxon>Metazoa</taxon>
        <taxon>Ecdysozoa</taxon>
        <taxon>Arthropoda</taxon>
        <taxon>Hexapoda</taxon>
        <taxon>Insecta</taxon>
        <taxon>Pterygota</taxon>
        <taxon>Palaeoptera</taxon>
        <taxon>Ephemeroptera</taxon>
        <taxon>Pisciforma</taxon>
        <taxon>Baetidae</taxon>
        <taxon>Cloeon</taxon>
    </lineage>
</organism>
<evidence type="ECO:0000313" key="6">
    <source>
        <dbReference type="Proteomes" id="UP000494165"/>
    </source>
</evidence>
<dbReference type="AlphaFoldDB" id="A0A8S1DC17"/>
<dbReference type="CDD" id="cd00200">
    <property type="entry name" value="WD40"/>
    <property type="match status" value="1"/>
</dbReference>
<dbReference type="PROSITE" id="PS50294">
    <property type="entry name" value="WD_REPEATS_REGION"/>
    <property type="match status" value="6"/>
</dbReference>
<dbReference type="InterPro" id="IPR001680">
    <property type="entry name" value="WD40_rpt"/>
</dbReference>
<evidence type="ECO:0000256" key="3">
    <source>
        <dbReference type="PROSITE-ProRule" id="PRU00221"/>
    </source>
</evidence>
<keyword evidence="6" id="KW-1185">Reference proteome</keyword>
<name>A0A8S1DC17_9INSE</name>
<evidence type="ECO:0008006" key="7">
    <source>
        <dbReference type="Google" id="ProtNLM"/>
    </source>
</evidence>
<feature type="repeat" description="WD" evidence="3">
    <location>
        <begin position="139"/>
        <end position="180"/>
    </location>
</feature>
<keyword evidence="1 3" id="KW-0853">WD repeat</keyword>
<dbReference type="OrthoDB" id="10264588at2759"/>
<dbReference type="InterPro" id="IPR019775">
    <property type="entry name" value="WD40_repeat_CS"/>
</dbReference>
<feature type="repeat" description="WD" evidence="3">
    <location>
        <begin position="226"/>
        <end position="267"/>
    </location>
</feature>
<protein>
    <recommendedName>
        <fullName evidence="7">WD repeat-containing protein 55 homolog</fullName>
    </recommendedName>
</protein>
<dbReference type="GO" id="GO:0060271">
    <property type="term" value="P:cilium assembly"/>
    <property type="evidence" value="ECO:0007669"/>
    <property type="project" value="TreeGrafter"/>
</dbReference>
<dbReference type="Proteomes" id="UP000494165">
    <property type="component" value="Unassembled WGS sequence"/>
</dbReference>
<gene>
    <name evidence="5" type="ORF">CLODIP_2_CD13622</name>
</gene>
<dbReference type="GO" id="GO:0036064">
    <property type="term" value="C:ciliary basal body"/>
    <property type="evidence" value="ECO:0007669"/>
    <property type="project" value="TreeGrafter"/>
</dbReference>
<dbReference type="GO" id="GO:0005814">
    <property type="term" value="C:centriole"/>
    <property type="evidence" value="ECO:0007669"/>
    <property type="project" value="TreeGrafter"/>
</dbReference>
<dbReference type="PANTHER" id="PTHR44019">
    <property type="entry name" value="WD REPEAT-CONTAINING PROTEIN 55"/>
    <property type="match status" value="1"/>
</dbReference>
<sequence>MNLSDPAVERQLQGHKSKITCITFNPRYPAIASGDLGNNILVWNPKKWGNSLKFEGHKGCINDLNFSPTVNLLASASSDRMVRLWVPTYSGGFSEFMAHSSGVRSVHFSPDGELLATASEDKLVKLWQTDGKRRFISSMSHHTNWVRCARFSPNGLLIGSCSDDNSAIIWDFRDEKKSVEVVQGMDSAPHHLAFSPVRETTFALAYPTGHVRVFDIRMPQELLQSYKAHDKAVHQLSFHPSGNYILSAHDDGQIKMLDLLEGRPIYTMSLHKGAATCVAFSPSGKLFASAGADRQVVIWKIGNEEKPVVSPLASGTGWKKPTDTNSKTSTKTVEKRASSPDMSRIKDLEARVKKLELLLQVSPRCSQGDIENVNPLSPGDLENRVACLEERLSFDDSIEAGYD</sequence>
<evidence type="ECO:0000256" key="1">
    <source>
        <dbReference type="ARBA" id="ARBA00022574"/>
    </source>
</evidence>
<dbReference type="SUPFAM" id="SSF50978">
    <property type="entry name" value="WD40 repeat-like"/>
    <property type="match status" value="1"/>
</dbReference>
<dbReference type="Gene3D" id="2.130.10.10">
    <property type="entry name" value="YVTN repeat-like/Quinoprotein amine dehydrogenase"/>
    <property type="match status" value="2"/>
</dbReference>
<evidence type="ECO:0000313" key="5">
    <source>
        <dbReference type="EMBL" id="CAB3377735.1"/>
    </source>
</evidence>
<dbReference type="Pfam" id="PF00400">
    <property type="entry name" value="WD40"/>
    <property type="match status" value="6"/>
</dbReference>
<evidence type="ECO:0000256" key="2">
    <source>
        <dbReference type="ARBA" id="ARBA00022737"/>
    </source>
</evidence>
<accession>A0A8S1DC17</accession>
<dbReference type="SMART" id="SM00320">
    <property type="entry name" value="WD40"/>
    <property type="match status" value="7"/>
</dbReference>
<keyword evidence="2" id="KW-0677">Repeat</keyword>
<proteinExistence type="predicted"/>
<feature type="compositionally biased region" description="Basic and acidic residues" evidence="4">
    <location>
        <begin position="332"/>
        <end position="342"/>
    </location>
</feature>
<feature type="repeat" description="WD" evidence="3">
    <location>
        <begin position="54"/>
        <end position="85"/>
    </location>
</feature>
<feature type="repeat" description="WD" evidence="3">
    <location>
        <begin position="12"/>
        <end position="44"/>
    </location>
</feature>
<dbReference type="InterPro" id="IPR036322">
    <property type="entry name" value="WD40_repeat_dom_sf"/>
</dbReference>
<dbReference type="InterPro" id="IPR050505">
    <property type="entry name" value="WDR55/POC1"/>
</dbReference>
<dbReference type="EMBL" id="CADEPI010000149">
    <property type="protein sequence ID" value="CAB3377735.1"/>
    <property type="molecule type" value="Genomic_DNA"/>
</dbReference>
<evidence type="ECO:0000256" key="4">
    <source>
        <dbReference type="SAM" id="MobiDB-lite"/>
    </source>
</evidence>
<feature type="repeat" description="WD" evidence="3">
    <location>
        <begin position="268"/>
        <end position="309"/>
    </location>
</feature>
<feature type="repeat" description="WD" evidence="3">
    <location>
        <begin position="96"/>
        <end position="137"/>
    </location>
</feature>